<reference evidence="6 7" key="1">
    <citation type="journal article" date="2019" name="Nat. Ecol. Evol.">
        <title>Megaphylogeny resolves global patterns of mushroom evolution.</title>
        <authorList>
            <person name="Varga T."/>
            <person name="Krizsan K."/>
            <person name="Foldi C."/>
            <person name="Dima B."/>
            <person name="Sanchez-Garcia M."/>
            <person name="Sanchez-Ramirez S."/>
            <person name="Szollosi G.J."/>
            <person name="Szarkandi J.G."/>
            <person name="Papp V."/>
            <person name="Albert L."/>
            <person name="Andreopoulos W."/>
            <person name="Angelini C."/>
            <person name="Antonin V."/>
            <person name="Barry K.W."/>
            <person name="Bougher N.L."/>
            <person name="Buchanan P."/>
            <person name="Buyck B."/>
            <person name="Bense V."/>
            <person name="Catcheside P."/>
            <person name="Chovatia M."/>
            <person name="Cooper J."/>
            <person name="Damon W."/>
            <person name="Desjardin D."/>
            <person name="Finy P."/>
            <person name="Geml J."/>
            <person name="Haridas S."/>
            <person name="Hughes K."/>
            <person name="Justo A."/>
            <person name="Karasinski D."/>
            <person name="Kautmanova I."/>
            <person name="Kiss B."/>
            <person name="Kocsube S."/>
            <person name="Kotiranta H."/>
            <person name="LaButti K.M."/>
            <person name="Lechner B.E."/>
            <person name="Liimatainen K."/>
            <person name="Lipzen A."/>
            <person name="Lukacs Z."/>
            <person name="Mihaltcheva S."/>
            <person name="Morgado L.N."/>
            <person name="Niskanen T."/>
            <person name="Noordeloos M.E."/>
            <person name="Ohm R.A."/>
            <person name="Ortiz-Santana B."/>
            <person name="Ovrebo C."/>
            <person name="Racz N."/>
            <person name="Riley R."/>
            <person name="Savchenko A."/>
            <person name="Shiryaev A."/>
            <person name="Soop K."/>
            <person name="Spirin V."/>
            <person name="Szebenyi C."/>
            <person name="Tomsovsky M."/>
            <person name="Tulloss R.E."/>
            <person name="Uehling J."/>
            <person name="Grigoriev I.V."/>
            <person name="Vagvolgyi C."/>
            <person name="Papp T."/>
            <person name="Martin F.M."/>
            <person name="Miettinen O."/>
            <person name="Hibbett D.S."/>
            <person name="Nagy L.G."/>
        </authorList>
    </citation>
    <scope>NUCLEOTIDE SEQUENCE [LARGE SCALE GENOMIC DNA]</scope>
    <source>
        <strain evidence="6 7">HHB13444</strain>
    </source>
</reference>
<evidence type="ECO:0000256" key="3">
    <source>
        <dbReference type="ARBA" id="ARBA00022833"/>
    </source>
</evidence>
<dbReference type="InterPro" id="IPR002893">
    <property type="entry name" value="Znf_MYND"/>
</dbReference>
<evidence type="ECO:0000259" key="5">
    <source>
        <dbReference type="PROSITE" id="PS50865"/>
    </source>
</evidence>
<dbReference type="PROSITE" id="PS01360">
    <property type="entry name" value="ZF_MYND_1"/>
    <property type="match status" value="1"/>
</dbReference>
<keyword evidence="7" id="KW-1185">Reference proteome</keyword>
<evidence type="ECO:0000313" key="6">
    <source>
        <dbReference type="EMBL" id="TFK85916.1"/>
    </source>
</evidence>
<feature type="domain" description="MYND-type" evidence="5">
    <location>
        <begin position="263"/>
        <end position="299"/>
    </location>
</feature>
<dbReference type="AlphaFoldDB" id="A0A5C3P8C4"/>
<evidence type="ECO:0000256" key="4">
    <source>
        <dbReference type="PROSITE-ProRule" id="PRU00134"/>
    </source>
</evidence>
<gene>
    <name evidence="6" type="ORF">K466DRAFT_664156</name>
</gene>
<dbReference type="SUPFAM" id="SSF144232">
    <property type="entry name" value="HIT/MYND zinc finger-like"/>
    <property type="match status" value="1"/>
</dbReference>
<dbReference type="GO" id="GO:0000981">
    <property type="term" value="F:DNA-binding transcription factor activity, RNA polymerase II-specific"/>
    <property type="evidence" value="ECO:0007669"/>
    <property type="project" value="TreeGrafter"/>
</dbReference>
<dbReference type="PANTHER" id="PTHR10237">
    <property type="entry name" value="DEFORMED EPIDERMAL AUTOREGULATORY FACTOR 1 HOMOLOG SUPPRESSIN"/>
    <property type="match status" value="1"/>
</dbReference>
<dbReference type="PANTHER" id="PTHR10237:SF14">
    <property type="entry name" value="MYND-TYPE DOMAIN-CONTAINING PROTEIN"/>
    <property type="match status" value="1"/>
</dbReference>
<keyword evidence="3" id="KW-0862">Zinc</keyword>
<proteinExistence type="predicted"/>
<dbReference type="PROSITE" id="PS50865">
    <property type="entry name" value="ZF_MYND_2"/>
    <property type="match status" value="1"/>
</dbReference>
<dbReference type="GO" id="GO:0005634">
    <property type="term" value="C:nucleus"/>
    <property type="evidence" value="ECO:0007669"/>
    <property type="project" value="TreeGrafter"/>
</dbReference>
<dbReference type="Gene3D" id="6.10.140.2220">
    <property type="match status" value="1"/>
</dbReference>
<dbReference type="STRING" id="1314778.A0A5C3P8C4"/>
<dbReference type="Pfam" id="PF01753">
    <property type="entry name" value="zf-MYND"/>
    <property type="match status" value="1"/>
</dbReference>
<dbReference type="InterPro" id="IPR024119">
    <property type="entry name" value="TF_DEAF-1"/>
</dbReference>
<accession>A0A5C3P8C4</accession>
<evidence type="ECO:0000256" key="1">
    <source>
        <dbReference type="ARBA" id="ARBA00022723"/>
    </source>
</evidence>
<protein>
    <recommendedName>
        <fullName evidence="5">MYND-type domain-containing protein</fullName>
    </recommendedName>
</protein>
<dbReference type="Proteomes" id="UP000308197">
    <property type="component" value="Unassembled WGS sequence"/>
</dbReference>
<evidence type="ECO:0000313" key="7">
    <source>
        <dbReference type="Proteomes" id="UP000308197"/>
    </source>
</evidence>
<evidence type="ECO:0000256" key="2">
    <source>
        <dbReference type="ARBA" id="ARBA00022771"/>
    </source>
</evidence>
<sequence>MEPLTRSEMLTTLSCMGINLPTSTKLSDDALEKRLREGLNASQNRENIPAPLNINSIRPWPMLKPWDASASSSVQGRPVFNAVRRTSVQEMAEHAQALRAGQRYDPSPLYTNAFMDIRQTMMSIGHALDKGQRWCIIQDTKCETYALNIRFLSVLEIDDRTPAIVLLYRMHTAKDAIEGMQWGQHQYDKDPNSRVEGGISMITATPLELKLLMKLLSMNAKLLPPDHKPERGPYEEKHKVSVLLPVGPLSFEALGSLNNDTGCAICGKERTSRCSQCQSVSYCGAECQKADWPEHKKACRSLKGGRWCTIPFRTNYADNILADFMSRRSVNHPQTFVTTREPTSEVPPNVHGDKLFLVKIQAGMGTETTMLIYDRNRTFKEVFFFLEDDPESHAAVLAEIRCPRGGYGGLKMYRWAKRTGDRQLSICLDRPPTMPIAW</sequence>
<dbReference type="InParanoid" id="A0A5C3P8C4"/>
<keyword evidence="1" id="KW-0479">Metal-binding</keyword>
<organism evidence="6 7">
    <name type="scientific">Polyporus arcularius HHB13444</name>
    <dbReference type="NCBI Taxonomy" id="1314778"/>
    <lineage>
        <taxon>Eukaryota</taxon>
        <taxon>Fungi</taxon>
        <taxon>Dikarya</taxon>
        <taxon>Basidiomycota</taxon>
        <taxon>Agaricomycotina</taxon>
        <taxon>Agaricomycetes</taxon>
        <taxon>Polyporales</taxon>
        <taxon>Polyporaceae</taxon>
        <taxon>Polyporus</taxon>
    </lineage>
</organism>
<dbReference type="GO" id="GO:0008270">
    <property type="term" value="F:zinc ion binding"/>
    <property type="evidence" value="ECO:0007669"/>
    <property type="project" value="UniProtKB-KW"/>
</dbReference>
<name>A0A5C3P8C4_9APHY</name>
<keyword evidence="2 4" id="KW-0863">Zinc-finger</keyword>
<dbReference type="EMBL" id="ML211226">
    <property type="protein sequence ID" value="TFK85916.1"/>
    <property type="molecule type" value="Genomic_DNA"/>
</dbReference>